<dbReference type="PRINTS" id="PR00481">
    <property type="entry name" value="LAMNOPPTDASE"/>
</dbReference>
<dbReference type="EMBL" id="JAODUP010000442">
    <property type="protein sequence ID" value="KAK2149672.1"/>
    <property type="molecule type" value="Genomic_DNA"/>
</dbReference>
<dbReference type="PANTHER" id="PTHR11963:SF4">
    <property type="entry name" value="AMINOPEPTIDASE NPEPL1-RELATED"/>
    <property type="match status" value="1"/>
</dbReference>
<name>A0AAD9JBE9_9ANNE</name>
<dbReference type="AlphaFoldDB" id="A0AAD9JBE9"/>
<keyword evidence="3" id="KW-0645">Protease</keyword>
<feature type="domain" description="Cytosol aminopeptidase" evidence="5">
    <location>
        <begin position="338"/>
        <end position="345"/>
    </location>
</feature>
<reference evidence="6" key="1">
    <citation type="journal article" date="2023" name="Mol. Biol. Evol.">
        <title>Third-Generation Sequencing Reveals the Adaptive Role of the Epigenome in Three Deep-Sea Polychaetes.</title>
        <authorList>
            <person name="Perez M."/>
            <person name="Aroh O."/>
            <person name="Sun Y."/>
            <person name="Lan Y."/>
            <person name="Juniper S.K."/>
            <person name="Young C.R."/>
            <person name="Angers B."/>
            <person name="Qian P.Y."/>
        </authorList>
    </citation>
    <scope>NUCLEOTIDE SEQUENCE</scope>
    <source>
        <strain evidence="6">P08H-3</strain>
    </source>
</reference>
<dbReference type="Pfam" id="PF00883">
    <property type="entry name" value="Peptidase_M17"/>
    <property type="match status" value="1"/>
</dbReference>
<dbReference type="InterPro" id="IPR011356">
    <property type="entry name" value="Leucine_aapep/pepB"/>
</dbReference>
<dbReference type="SUPFAM" id="SSF53187">
    <property type="entry name" value="Zn-dependent exopeptidases"/>
    <property type="match status" value="1"/>
</dbReference>
<dbReference type="Gene3D" id="3.40.50.10590">
    <property type="entry name" value="Zn-dependent exopeptidases"/>
    <property type="match status" value="1"/>
</dbReference>
<comment type="similarity">
    <text evidence="1">Belongs to the peptidase M17 family.</text>
</comment>
<keyword evidence="4" id="KW-0378">Hydrolase</keyword>
<evidence type="ECO:0000256" key="4">
    <source>
        <dbReference type="ARBA" id="ARBA00022801"/>
    </source>
</evidence>
<dbReference type="FunFam" id="3.40.630.10:FF:000035">
    <property type="entry name" value="Probable aminopeptidase NPEPL1"/>
    <property type="match status" value="1"/>
</dbReference>
<gene>
    <name evidence="6" type="ORF">LSH36_442g01046</name>
</gene>
<evidence type="ECO:0000259" key="5">
    <source>
        <dbReference type="PROSITE" id="PS00631"/>
    </source>
</evidence>
<evidence type="ECO:0000313" key="7">
    <source>
        <dbReference type="Proteomes" id="UP001208570"/>
    </source>
</evidence>
<comment type="caution">
    <text evidence="6">The sequence shown here is derived from an EMBL/GenBank/DDBJ whole genome shotgun (WGS) entry which is preliminary data.</text>
</comment>
<dbReference type="Gene3D" id="3.40.630.10">
    <property type="entry name" value="Zn peptidases"/>
    <property type="match status" value="1"/>
</dbReference>
<dbReference type="Proteomes" id="UP001208570">
    <property type="component" value="Unassembled WGS sequence"/>
</dbReference>
<dbReference type="CDD" id="cd00433">
    <property type="entry name" value="Peptidase_M17"/>
    <property type="match status" value="1"/>
</dbReference>
<dbReference type="PANTHER" id="PTHR11963">
    <property type="entry name" value="LEUCINE AMINOPEPTIDASE-RELATED"/>
    <property type="match status" value="1"/>
</dbReference>
<dbReference type="InterPro" id="IPR041417">
    <property type="entry name" value="NPEPL1_N"/>
</dbReference>
<sequence>MTNVSLTFSASLTPSDPKEHPVLIVGQQHNLNKLSYDVIKVKLEPRVSKDIFSVGIASLHPSPTDSCPLWMTYATVAALPVKCSRHNTPSRSHSLTKVIRSCLSGGDEYIVIVCEKGDVFSSACATARSFPIFTRKSSVAKSRRHVSIEFLLVGNGSDQPLTDEDIQCINDTAFAIRLAARITDTPCIEMHTEQFIREIEIVAEKLGIEPCIIKGEELKARGFGGLYHVGKAATHPAALVVLSHKPQNSTRDIAWVGKGIVYDTGGLSIKGKTTMPGMKRDCGGAAAVLGAFYVAVKQGFRDNLHAVFCLAENSVGPESLRPDDIITLYSGRTVEVNNTDAEGRLVLGDGVSYAQKELKAVIIVDLATLTGAQGLATGRYHGALLTNDDEAEVACVHAGKLSGDLVHPLIYCPEIHFSEFASALADMKNSSADRSNAEVSCAGLFIGAQLGFDFPGTWIHIDMAYPVYSGERATGYGVGLLLALFGSDSEAPFFQSLDSANMIDGFGDQESATKKIRLA</sequence>
<proteinExistence type="inferred from homology"/>
<dbReference type="PROSITE" id="PS00631">
    <property type="entry name" value="CYTOSOL_AP"/>
    <property type="match status" value="1"/>
</dbReference>
<dbReference type="GO" id="GO:0030145">
    <property type="term" value="F:manganese ion binding"/>
    <property type="evidence" value="ECO:0007669"/>
    <property type="project" value="InterPro"/>
</dbReference>
<dbReference type="GO" id="GO:0006508">
    <property type="term" value="P:proteolysis"/>
    <property type="evidence" value="ECO:0007669"/>
    <property type="project" value="UniProtKB-KW"/>
</dbReference>
<keyword evidence="7" id="KW-1185">Reference proteome</keyword>
<evidence type="ECO:0000256" key="2">
    <source>
        <dbReference type="ARBA" id="ARBA00022438"/>
    </source>
</evidence>
<dbReference type="GO" id="GO:0070006">
    <property type="term" value="F:metalloaminopeptidase activity"/>
    <property type="evidence" value="ECO:0007669"/>
    <property type="project" value="InterPro"/>
</dbReference>
<accession>A0AAD9JBE9</accession>
<organism evidence="6 7">
    <name type="scientific">Paralvinella palmiformis</name>
    <dbReference type="NCBI Taxonomy" id="53620"/>
    <lineage>
        <taxon>Eukaryota</taxon>
        <taxon>Metazoa</taxon>
        <taxon>Spiralia</taxon>
        <taxon>Lophotrochozoa</taxon>
        <taxon>Annelida</taxon>
        <taxon>Polychaeta</taxon>
        <taxon>Sedentaria</taxon>
        <taxon>Canalipalpata</taxon>
        <taxon>Terebellida</taxon>
        <taxon>Terebelliformia</taxon>
        <taxon>Alvinellidae</taxon>
        <taxon>Paralvinella</taxon>
    </lineage>
</organism>
<evidence type="ECO:0000256" key="1">
    <source>
        <dbReference type="ARBA" id="ARBA00009528"/>
    </source>
</evidence>
<keyword evidence="2" id="KW-0031">Aminopeptidase</keyword>
<evidence type="ECO:0000256" key="3">
    <source>
        <dbReference type="ARBA" id="ARBA00022670"/>
    </source>
</evidence>
<evidence type="ECO:0000313" key="6">
    <source>
        <dbReference type="EMBL" id="KAK2149672.1"/>
    </source>
</evidence>
<dbReference type="InterPro" id="IPR000819">
    <property type="entry name" value="Peptidase_M17_C"/>
</dbReference>
<dbReference type="GO" id="GO:0005737">
    <property type="term" value="C:cytoplasm"/>
    <property type="evidence" value="ECO:0007669"/>
    <property type="project" value="InterPro"/>
</dbReference>
<protein>
    <recommendedName>
        <fullName evidence="5">Cytosol aminopeptidase domain-containing protein</fullName>
    </recommendedName>
</protein>
<dbReference type="Pfam" id="PF18295">
    <property type="entry name" value="Pdase_M17_N2"/>
    <property type="match status" value="1"/>
</dbReference>